<evidence type="ECO:0000256" key="3">
    <source>
        <dbReference type="ARBA" id="ARBA00022475"/>
    </source>
</evidence>
<keyword evidence="10" id="KW-1185">Reference proteome</keyword>
<feature type="transmembrane region" description="Helical" evidence="8">
    <location>
        <begin position="57"/>
        <end position="84"/>
    </location>
</feature>
<feature type="transmembrane region" description="Helical" evidence="8">
    <location>
        <begin position="308"/>
        <end position="327"/>
    </location>
</feature>
<feature type="compositionally biased region" description="Polar residues" evidence="7">
    <location>
        <begin position="15"/>
        <end position="38"/>
    </location>
</feature>
<organism evidence="9 10">
    <name type="scientific">Paenibacillus polysaccharolyticus</name>
    <dbReference type="NCBI Taxonomy" id="582692"/>
    <lineage>
        <taxon>Bacteria</taxon>
        <taxon>Bacillati</taxon>
        <taxon>Bacillota</taxon>
        <taxon>Bacilli</taxon>
        <taxon>Bacillales</taxon>
        <taxon>Paenibacillaceae</taxon>
        <taxon>Paenibacillus</taxon>
    </lineage>
</organism>
<keyword evidence="4 8" id="KW-0812">Transmembrane</keyword>
<dbReference type="PANTHER" id="PTHR43266:SF2">
    <property type="entry name" value="MAJOR FACILITATOR SUPERFAMILY (MFS) PROFILE DOMAIN-CONTAINING PROTEIN"/>
    <property type="match status" value="1"/>
</dbReference>
<dbReference type="RefSeq" id="WP_090921656.1">
    <property type="nucleotide sequence ID" value="NZ_FMVM01000010.1"/>
</dbReference>
<dbReference type="Gene3D" id="1.20.1250.20">
    <property type="entry name" value="MFS general substrate transporter like domains"/>
    <property type="match status" value="1"/>
</dbReference>
<dbReference type="InterPro" id="IPR036259">
    <property type="entry name" value="MFS_trans_sf"/>
</dbReference>
<gene>
    <name evidence="9" type="ORF">SAMN05720606_110186</name>
</gene>
<keyword evidence="5 8" id="KW-1133">Transmembrane helix</keyword>
<feature type="transmembrane region" description="Helical" evidence="8">
    <location>
        <begin position="406"/>
        <end position="425"/>
    </location>
</feature>
<reference evidence="10" key="1">
    <citation type="submission" date="2016-10" db="EMBL/GenBank/DDBJ databases">
        <authorList>
            <person name="Varghese N."/>
            <person name="Submissions S."/>
        </authorList>
    </citation>
    <scope>NUCLEOTIDE SEQUENCE [LARGE SCALE GENOMIC DNA]</scope>
    <source>
        <strain evidence="10">BL9</strain>
    </source>
</reference>
<protein>
    <submittedName>
        <fullName evidence="9">Predicted arabinose efflux permease, MFS family</fullName>
    </submittedName>
</protein>
<accession>A0A1G5JA67</accession>
<feature type="transmembrane region" description="Helical" evidence="8">
    <location>
        <begin position="363"/>
        <end position="386"/>
    </location>
</feature>
<sequence>MKQQSSRTEEPHLSNVENPSRPVNSARNDVFPSSTPDNSSGESATKSSKSLWTNLKFVRLFMAYALATFGDWFDALAIQIMVAYRWGADPLIIALIPVCMAVPGILFGSVAGALADRLHKVRIMILCDGITIALTVGILFAPSPAWLLPLLALRAMMSVFHVPAQQALTRQIVAEEQLFQASSLNGFVNQCAKIAGPLLGAVVLAFFSPQICILINASARLLSGAVLWPLRRLVEKKEALVTDEHNEENQKEPETFFKQWQQGWKYLRHTHTVRNTIVFGCLGLMSILMVEYQFTTLFREIKPGNESMLGWLGSSVGAGAVFIILLLNRLPRLGYGWGLGGGYFLIGAGIAGLGWVGPDTSTAWIIMLGLCTGLGNGLFMVTMNYLLQKETSPDYVGRVFGIQNSLYSVVLVAAPLAGGAIIRSAGPSPTFQMIGLATLAIGLTGILFQRMLWSLNRRSTSSEKVGSAQQGVS</sequence>
<keyword evidence="6 8" id="KW-0472">Membrane</keyword>
<dbReference type="InterPro" id="IPR011701">
    <property type="entry name" value="MFS"/>
</dbReference>
<feature type="transmembrane region" description="Helical" evidence="8">
    <location>
        <begin position="334"/>
        <end position="357"/>
    </location>
</feature>
<evidence type="ECO:0000256" key="4">
    <source>
        <dbReference type="ARBA" id="ARBA00022692"/>
    </source>
</evidence>
<dbReference type="PANTHER" id="PTHR43266">
    <property type="entry name" value="MACROLIDE-EFFLUX PROTEIN"/>
    <property type="match status" value="1"/>
</dbReference>
<evidence type="ECO:0000256" key="5">
    <source>
        <dbReference type="ARBA" id="ARBA00022989"/>
    </source>
</evidence>
<evidence type="ECO:0000256" key="1">
    <source>
        <dbReference type="ARBA" id="ARBA00004651"/>
    </source>
</evidence>
<feature type="transmembrane region" description="Helical" evidence="8">
    <location>
        <begin position="277"/>
        <end position="296"/>
    </location>
</feature>
<evidence type="ECO:0000256" key="8">
    <source>
        <dbReference type="SAM" id="Phobius"/>
    </source>
</evidence>
<keyword evidence="3" id="KW-1003">Cell membrane</keyword>
<dbReference type="GO" id="GO:0005886">
    <property type="term" value="C:plasma membrane"/>
    <property type="evidence" value="ECO:0007669"/>
    <property type="project" value="UniProtKB-SubCell"/>
</dbReference>
<dbReference type="STRING" id="582692.SAMN05720606_110186"/>
<feature type="transmembrane region" description="Helical" evidence="8">
    <location>
        <begin position="121"/>
        <end position="140"/>
    </location>
</feature>
<evidence type="ECO:0000313" key="10">
    <source>
        <dbReference type="Proteomes" id="UP000198538"/>
    </source>
</evidence>
<feature type="transmembrane region" description="Helical" evidence="8">
    <location>
        <begin position="431"/>
        <end position="448"/>
    </location>
</feature>
<dbReference type="GO" id="GO:0022857">
    <property type="term" value="F:transmembrane transporter activity"/>
    <property type="evidence" value="ECO:0007669"/>
    <property type="project" value="InterPro"/>
</dbReference>
<feature type="region of interest" description="Disordered" evidence="7">
    <location>
        <begin position="1"/>
        <end position="46"/>
    </location>
</feature>
<dbReference type="Proteomes" id="UP000198538">
    <property type="component" value="Unassembled WGS sequence"/>
</dbReference>
<evidence type="ECO:0000313" key="9">
    <source>
        <dbReference type="EMBL" id="SCY85245.1"/>
    </source>
</evidence>
<dbReference type="CDD" id="cd06173">
    <property type="entry name" value="MFS_MefA_like"/>
    <property type="match status" value="1"/>
</dbReference>
<comment type="subcellular location">
    <subcellularLocation>
        <location evidence="1">Cell membrane</location>
        <topology evidence="1">Multi-pass membrane protein</topology>
    </subcellularLocation>
</comment>
<dbReference type="Pfam" id="PF07690">
    <property type="entry name" value="MFS_1"/>
    <property type="match status" value="1"/>
</dbReference>
<evidence type="ECO:0000256" key="6">
    <source>
        <dbReference type="ARBA" id="ARBA00023136"/>
    </source>
</evidence>
<dbReference type="EMBL" id="FMVM01000010">
    <property type="protein sequence ID" value="SCY85245.1"/>
    <property type="molecule type" value="Genomic_DNA"/>
</dbReference>
<dbReference type="AlphaFoldDB" id="A0A1G5JA67"/>
<evidence type="ECO:0000256" key="2">
    <source>
        <dbReference type="ARBA" id="ARBA00022448"/>
    </source>
</evidence>
<dbReference type="SUPFAM" id="SSF103473">
    <property type="entry name" value="MFS general substrate transporter"/>
    <property type="match status" value="1"/>
</dbReference>
<feature type="transmembrane region" description="Helical" evidence="8">
    <location>
        <begin position="90"/>
        <end position="114"/>
    </location>
</feature>
<name>A0A1G5JA67_9BACL</name>
<keyword evidence="2" id="KW-0813">Transport</keyword>
<evidence type="ECO:0000256" key="7">
    <source>
        <dbReference type="SAM" id="MobiDB-lite"/>
    </source>
</evidence>
<proteinExistence type="predicted"/>